<dbReference type="InterPro" id="IPR036264">
    <property type="entry name" value="Bact_exopeptidase_dim_dom"/>
</dbReference>
<feature type="binding site" evidence="2">
    <location>
        <position position="117"/>
    </location>
    <ligand>
        <name>Mn(2+)</name>
        <dbReference type="ChEBI" id="CHEBI:29035"/>
        <label>2</label>
    </ligand>
</feature>
<organism evidence="4 5">
    <name type="scientific">Delftia lacustris</name>
    <dbReference type="NCBI Taxonomy" id="558537"/>
    <lineage>
        <taxon>Bacteria</taxon>
        <taxon>Pseudomonadati</taxon>
        <taxon>Pseudomonadota</taxon>
        <taxon>Betaproteobacteria</taxon>
        <taxon>Burkholderiales</taxon>
        <taxon>Comamonadaceae</taxon>
        <taxon>Delftia</taxon>
    </lineage>
</organism>
<dbReference type="Gene3D" id="3.30.70.360">
    <property type="match status" value="1"/>
</dbReference>
<dbReference type="RefSeq" id="WP_074921006.1">
    <property type="nucleotide sequence ID" value="NZ_CP141274.1"/>
</dbReference>
<dbReference type="SUPFAM" id="SSF55031">
    <property type="entry name" value="Bacterial exopeptidase dimerisation domain"/>
    <property type="match status" value="1"/>
</dbReference>
<feature type="domain" description="Peptidase M20 dimerisation" evidence="3">
    <location>
        <begin position="199"/>
        <end position="292"/>
    </location>
</feature>
<dbReference type="Gene3D" id="3.40.630.10">
    <property type="entry name" value="Zn peptidases"/>
    <property type="match status" value="1"/>
</dbReference>
<dbReference type="PANTHER" id="PTHR11014:SF63">
    <property type="entry name" value="METALLOPEPTIDASE, PUTATIVE (AFU_ORTHOLOGUE AFUA_6G09600)-RELATED"/>
    <property type="match status" value="1"/>
</dbReference>
<dbReference type="Proteomes" id="UP000183417">
    <property type="component" value="Unassembled WGS sequence"/>
</dbReference>
<evidence type="ECO:0000313" key="5">
    <source>
        <dbReference type="Proteomes" id="UP000183417"/>
    </source>
</evidence>
<evidence type="ECO:0000256" key="1">
    <source>
        <dbReference type="ARBA" id="ARBA00022801"/>
    </source>
</evidence>
<dbReference type="GeneID" id="94690872"/>
<dbReference type="FunFam" id="3.30.70.360:FF:000001">
    <property type="entry name" value="N-acetyldiaminopimelate deacetylase"/>
    <property type="match status" value="1"/>
</dbReference>
<protein>
    <submittedName>
        <fullName evidence="4">Hippurate hydrolase</fullName>
    </submittedName>
</protein>
<evidence type="ECO:0000313" key="4">
    <source>
        <dbReference type="EMBL" id="SDY01642.1"/>
    </source>
</evidence>
<evidence type="ECO:0000256" key="2">
    <source>
        <dbReference type="PIRSR" id="PIRSR005962-1"/>
    </source>
</evidence>
<dbReference type="EMBL" id="FNPE01000002">
    <property type="protein sequence ID" value="SDY01642.1"/>
    <property type="molecule type" value="Genomic_DNA"/>
</dbReference>
<dbReference type="InterPro" id="IPR011650">
    <property type="entry name" value="Peptidase_M20_dimer"/>
</dbReference>
<feature type="binding site" evidence="2">
    <location>
        <position position="150"/>
    </location>
    <ligand>
        <name>Mn(2+)</name>
        <dbReference type="ChEBI" id="CHEBI:29035"/>
        <label>2</label>
    </ligand>
</feature>
<proteinExistence type="predicted"/>
<dbReference type="CDD" id="cd05666">
    <property type="entry name" value="M20_Acy1-like"/>
    <property type="match status" value="1"/>
</dbReference>
<comment type="cofactor">
    <cofactor evidence="2">
        <name>Mn(2+)</name>
        <dbReference type="ChEBI" id="CHEBI:29035"/>
    </cofactor>
    <text evidence="2">The Mn(2+) ion enhances activity.</text>
</comment>
<dbReference type="PIRSF" id="PIRSF005962">
    <property type="entry name" value="Pept_M20D_amidohydro"/>
    <property type="match status" value="1"/>
</dbReference>
<dbReference type="SUPFAM" id="SSF53187">
    <property type="entry name" value="Zn-dependent exopeptidases"/>
    <property type="match status" value="1"/>
</dbReference>
<keyword evidence="1 4" id="KW-0378">Hydrolase</keyword>
<feature type="binding site" evidence="2">
    <location>
        <position position="176"/>
    </location>
    <ligand>
        <name>Mn(2+)</name>
        <dbReference type="ChEBI" id="CHEBI:29035"/>
        <label>2</label>
    </ligand>
</feature>
<dbReference type="NCBIfam" id="TIGR01891">
    <property type="entry name" value="amidohydrolases"/>
    <property type="match status" value="1"/>
</dbReference>
<dbReference type="Pfam" id="PF07687">
    <property type="entry name" value="M20_dimer"/>
    <property type="match status" value="1"/>
</dbReference>
<dbReference type="GO" id="GO:0019877">
    <property type="term" value="P:diaminopimelate biosynthetic process"/>
    <property type="evidence" value="ECO:0007669"/>
    <property type="project" value="UniProtKB-ARBA"/>
</dbReference>
<dbReference type="AlphaFoldDB" id="A0A1H3GE59"/>
<dbReference type="InterPro" id="IPR017439">
    <property type="entry name" value="Amidohydrolase"/>
</dbReference>
<sequence>MNIDPPVSTTAEAADPVLAGIRATQAEMVALRHHLHAHPELAFEEFATSDLVAERLASWGYEVHRGLGGTGVVGTLRCGTGTRRLGLRADMDALPIHEQTGLPYASRHAGRMHACGHDGHTAILLAAARELAQARGFDGTLHLIFQPAEEGLGGGRKMVEDGLFERFPCDAIFALHNMPGFAEGQFGFREGSFMASSDTVIITVRGKGGHGSAPHLSADPVVAAAHLVLALQTVVSRNVDPRDMAVVSVGAIHGGDAPNVIPGEVELRLSVRAYRPEVRTLLRERITALAHAQAATLGAEAVVDYRWRYPALVNDAAGTAFAREVARDWLGEQALIPDLQPLTGSEDFSFMLEQCPGSYLIVGNGVGDTHGTGGCMVHNPGYDFNDRILPLAATYWVKLARRFLSAA</sequence>
<keyword evidence="2" id="KW-0464">Manganese</keyword>
<dbReference type="GO" id="GO:0050118">
    <property type="term" value="F:N-acetyldiaminopimelate deacetylase activity"/>
    <property type="evidence" value="ECO:0007669"/>
    <property type="project" value="UniProtKB-ARBA"/>
</dbReference>
<gene>
    <name evidence="4" type="ORF">SAMN05421547_102179</name>
</gene>
<keyword evidence="2" id="KW-0479">Metal-binding</keyword>
<evidence type="ECO:0000259" key="3">
    <source>
        <dbReference type="Pfam" id="PF07687"/>
    </source>
</evidence>
<accession>A0A1H3GE59</accession>
<dbReference type="GO" id="GO:0046872">
    <property type="term" value="F:metal ion binding"/>
    <property type="evidence" value="ECO:0007669"/>
    <property type="project" value="UniProtKB-KW"/>
</dbReference>
<name>A0A1H3GE59_9BURK</name>
<reference evidence="4 5" key="1">
    <citation type="submission" date="2016-10" db="EMBL/GenBank/DDBJ databases">
        <authorList>
            <person name="de Groot N.N."/>
        </authorList>
    </citation>
    <scope>NUCLEOTIDE SEQUENCE [LARGE SCALE GENOMIC DNA]</scope>
    <source>
        <strain evidence="4 5">LMG 24775</strain>
    </source>
</reference>
<feature type="binding site" evidence="2">
    <location>
        <position position="115"/>
    </location>
    <ligand>
        <name>Mn(2+)</name>
        <dbReference type="ChEBI" id="CHEBI:29035"/>
        <label>2</label>
    </ligand>
</feature>
<feature type="binding site" evidence="2">
    <location>
        <position position="378"/>
    </location>
    <ligand>
        <name>Mn(2+)</name>
        <dbReference type="ChEBI" id="CHEBI:29035"/>
        <label>2</label>
    </ligand>
</feature>
<dbReference type="Pfam" id="PF01546">
    <property type="entry name" value="Peptidase_M20"/>
    <property type="match status" value="1"/>
</dbReference>
<dbReference type="InterPro" id="IPR002933">
    <property type="entry name" value="Peptidase_M20"/>
</dbReference>
<dbReference type="PANTHER" id="PTHR11014">
    <property type="entry name" value="PEPTIDASE M20 FAMILY MEMBER"/>
    <property type="match status" value="1"/>
</dbReference>